<feature type="compositionally biased region" description="Polar residues" evidence="5">
    <location>
        <begin position="151"/>
        <end position="163"/>
    </location>
</feature>
<dbReference type="PANTHER" id="PTHR32183:SF6">
    <property type="entry name" value="CYSTEINE SULFINATE DESULFINASE_CYSTEINE DESULFURASE AND RELATED ENZYMES"/>
    <property type="match status" value="1"/>
</dbReference>
<keyword evidence="4" id="KW-0949">S-adenosyl-L-methionine</keyword>
<dbReference type="InterPro" id="IPR029063">
    <property type="entry name" value="SAM-dependent_MTases_sf"/>
</dbReference>
<feature type="region of interest" description="Disordered" evidence="5">
    <location>
        <begin position="150"/>
        <end position="175"/>
    </location>
</feature>
<dbReference type="GO" id="GO:0032259">
    <property type="term" value="P:methylation"/>
    <property type="evidence" value="ECO:0007669"/>
    <property type="project" value="UniProtKB-KW"/>
</dbReference>
<sequence length="395" mass="43568">MGAKPKLHSPMENVTGSREDRSPASGFIPIIAPSRGRGPEVSSAHQAGCCHAEAFPRAGYSSFPLRHIKSHAILDYSLTVLAASPGHHHTKEEMASVDVRERLRQHFDALPPEKQAGGWNAMWEQNVTPWDRGEPSPALVDTLQYKLPQIEASSSQDTSSNKAHNQRPTRRKKALVPGCGRGYDVLLLAAYGYDAYGLDTSTLAIQGAQELARSPDRATKYPSNNPSGTGPGTATFLEADFFSDDFLTQTHSPTTTGPEQQEEPKTFDLIYDYTFLCALPPSLRPAWSKRMSQLLSPLGGMLICLEFPLHKPPKLGGPPHGLTRELYEQLLNRPGKGVEYTTAQEGGEEGGGYVIEDRTTEMPRDALVKVERWKAERTHEVGRDMDFVSVWKHVQ</sequence>
<protein>
    <recommendedName>
        <fullName evidence="10">S-adenosyl-L-methionine-dependent methyltransferase</fullName>
    </recommendedName>
</protein>
<dbReference type="Proteomes" id="UP000276864">
    <property type="component" value="Unassembled WGS sequence"/>
</dbReference>
<dbReference type="PROSITE" id="PS51585">
    <property type="entry name" value="SAM_MT_TPMT"/>
    <property type="match status" value="1"/>
</dbReference>
<dbReference type="PANTHER" id="PTHR32183">
    <property type="match status" value="1"/>
</dbReference>
<evidence type="ECO:0000313" key="6">
    <source>
        <dbReference type="EMBL" id="RMX82815.1"/>
    </source>
</evidence>
<keyword evidence="1" id="KW-0597">Phosphoprotein</keyword>
<dbReference type="EMBL" id="QWIM01003649">
    <property type="protein sequence ID" value="RMX98969.1"/>
    <property type="molecule type" value="Genomic_DNA"/>
</dbReference>
<evidence type="ECO:0000256" key="3">
    <source>
        <dbReference type="ARBA" id="ARBA00022679"/>
    </source>
</evidence>
<evidence type="ECO:0000256" key="5">
    <source>
        <dbReference type="SAM" id="MobiDB-lite"/>
    </source>
</evidence>
<dbReference type="GO" id="GO:0008757">
    <property type="term" value="F:S-adenosylmethionine-dependent methyltransferase activity"/>
    <property type="evidence" value="ECO:0007669"/>
    <property type="project" value="InterPro"/>
</dbReference>
<evidence type="ECO:0000256" key="1">
    <source>
        <dbReference type="ARBA" id="ARBA00022553"/>
    </source>
</evidence>
<dbReference type="VEuPathDB" id="FungiDB:BTJ68_03819"/>
<evidence type="ECO:0000313" key="9">
    <source>
        <dbReference type="Proteomes" id="UP000282582"/>
    </source>
</evidence>
<evidence type="ECO:0000313" key="7">
    <source>
        <dbReference type="EMBL" id="RMX98969.1"/>
    </source>
</evidence>
<evidence type="ECO:0008006" key="10">
    <source>
        <dbReference type="Google" id="ProtNLM"/>
    </source>
</evidence>
<accession>A0A3M6Y7F5</accession>
<gene>
    <name evidence="7" type="ORF">D0866_16111</name>
    <name evidence="6" type="ORF">D0868_15760</name>
</gene>
<dbReference type="Pfam" id="PF05724">
    <property type="entry name" value="TPMT"/>
    <property type="match status" value="1"/>
</dbReference>
<dbReference type="Proteomes" id="UP000282582">
    <property type="component" value="Unassembled WGS sequence"/>
</dbReference>
<keyword evidence="3" id="KW-0808">Transferase</keyword>
<dbReference type="InterPro" id="IPR008854">
    <property type="entry name" value="TPMT"/>
</dbReference>
<comment type="caution">
    <text evidence="7">The sequence shown here is derived from an EMBL/GenBank/DDBJ whole genome shotgun (WGS) entry which is preliminary data.</text>
</comment>
<dbReference type="SUPFAM" id="SSF53335">
    <property type="entry name" value="S-adenosyl-L-methionine-dependent methyltransferases"/>
    <property type="match status" value="1"/>
</dbReference>
<reference evidence="8 9" key="1">
    <citation type="journal article" date="2018" name="BMC Genomics">
        <title>Genomic evidence for intraspecific hybridization in a clonal and extremely halotolerant yeast.</title>
        <authorList>
            <person name="Gostincar C."/>
            <person name="Stajich J.E."/>
            <person name="Zupancic J."/>
            <person name="Zalar P."/>
            <person name="Gunde-Cimerman N."/>
        </authorList>
    </citation>
    <scope>NUCLEOTIDE SEQUENCE [LARGE SCALE GENOMIC DNA]</scope>
    <source>
        <strain evidence="7 8">EXF-6651</strain>
        <strain evidence="6 9">EXF-6654</strain>
    </source>
</reference>
<evidence type="ECO:0000256" key="4">
    <source>
        <dbReference type="ARBA" id="ARBA00022691"/>
    </source>
</evidence>
<organism evidence="7 8">
    <name type="scientific">Hortaea werneckii</name>
    <name type="common">Black yeast</name>
    <name type="synonym">Cladosporium werneckii</name>
    <dbReference type="NCBI Taxonomy" id="91943"/>
    <lineage>
        <taxon>Eukaryota</taxon>
        <taxon>Fungi</taxon>
        <taxon>Dikarya</taxon>
        <taxon>Ascomycota</taxon>
        <taxon>Pezizomycotina</taxon>
        <taxon>Dothideomycetes</taxon>
        <taxon>Dothideomycetidae</taxon>
        <taxon>Mycosphaerellales</taxon>
        <taxon>Teratosphaeriaceae</taxon>
        <taxon>Hortaea</taxon>
    </lineage>
</organism>
<feature type="compositionally biased region" description="Basic residues" evidence="5">
    <location>
        <begin position="164"/>
        <end position="174"/>
    </location>
</feature>
<name>A0A3M6Y7F5_HORWE</name>
<dbReference type="EMBL" id="QWIK01002808">
    <property type="protein sequence ID" value="RMX82815.1"/>
    <property type="molecule type" value="Genomic_DNA"/>
</dbReference>
<keyword evidence="2" id="KW-0489">Methyltransferase</keyword>
<dbReference type="AlphaFoldDB" id="A0A3M6Y7F5"/>
<feature type="region of interest" description="Disordered" evidence="5">
    <location>
        <begin position="1"/>
        <end position="30"/>
    </location>
</feature>
<evidence type="ECO:0000313" key="8">
    <source>
        <dbReference type="Proteomes" id="UP000276864"/>
    </source>
</evidence>
<dbReference type="Gene3D" id="3.40.50.150">
    <property type="entry name" value="Vaccinia Virus protein VP39"/>
    <property type="match status" value="1"/>
</dbReference>
<evidence type="ECO:0000256" key="2">
    <source>
        <dbReference type="ARBA" id="ARBA00022603"/>
    </source>
</evidence>
<proteinExistence type="predicted"/>